<dbReference type="InterPro" id="IPR035093">
    <property type="entry name" value="RelE/ParE_toxin_dom_sf"/>
</dbReference>
<reference evidence="1 2" key="1">
    <citation type="submission" date="2021-01" db="EMBL/GenBank/DDBJ databases">
        <title>Genome public.</title>
        <authorList>
            <person name="Liu C."/>
            <person name="Sun Q."/>
        </authorList>
    </citation>
    <scope>NUCLEOTIDE SEQUENCE [LARGE SCALE GENOMIC DNA]</scope>
    <source>
        <strain evidence="1 2">JC656</strain>
    </source>
</reference>
<organism evidence="1 2">
    <name type="scientific">Sinomonas cellulolyticus</name>
    <dbReference type="NCBI Taxonomy" id="2801916"/>
    <lineage>
        <taxon>Bacteria</taxon>
        <taxon>Bacillati</taxon>
        <taxon>Actinomycetota</taxon>
        <taxon>Actinomycetes</taxon>
        <taxon>Micrococcales</taxon>
        <taxon>Micrococcaceae</taxon>
        <taxon>Sinomonas</taxon>
    </lineage>
</organism>
<keyword evidence="2" id="KW-1185">Reference proteome</keyword>
<dbReference type="RefSeq" id="WP_189695096.1">
    <property type="nucleotide sequence ID" value="NZ_BNCM01000017.1"/>
</dbReference>
<gene>
    <name evidence="1" type="ORF">JJE72_00610</name>
</gene>
<accession>A0ABS1JXQ3</accession>
<protein>
    <submittedName>
        <fullName evidence="1">Type II toxin-antitoxin system RelE/ParE family toxin</fullName>
    </submittedName>
</protein>
<dbReference type="Gene3D" id="3.30.2310.20">
    <property type="entry name" value="RelE-like"/>
    <property type="match status" value="1"/>
</dbReference>
<comment type="caution">
    <text evidence="1">The sequence shown here is derived from an EMBL/GenBank/DDBJ whole genome shotgun (WGS) entry which is preliminary data.</text>
</comment>
<name>A0ABS1JXQ3_9MICC</name>
<evidence type="ECO:0000313" key="1">
    <source>
        <dbReference type="EMBL" id="MBL0704004.1"/>
    </source>
</evidence>
<dbReference type="SUPFAM" id="SSF143011">
    <property type="entry name" value="RelE-like"/>
    <property type="match status" value="1"/>
</dbReference>
<proteinExistence type="predicted"/>
<dbReference type="Proteomes" id="UP000639051">
    <property type="component" value="Unassembled WGS sequence"/>
</dbReference>
<evidence type="ECO:0000313" key="2">
    <source>
        <dbReference type="Proteomes" id="UP000639051"/>
    </source>
</evidence>
<dbReference type="EMBL" id="JAERRC010000002">
    <property type="protein sequence ID" value="MBL0704004.1"/>
    <property type="molecule type" value="Genomic_DNA"/>
</dbReference>
<sequence>MTAYTPLLTEAAFRRLAQLPPRTAGPLLAFICGSLAEDPQRRSHALRGGLAGCRSARRGDMSVLVVLDDGARTMTVLDVGTRAAGRWPR</sequence>